<reference evidence="2 3" key="1">
    <citation type="submission" date="2021-10" db="EMBL/GenBank/DDBJ databases">
        <authorList>
            <person name="Criscuolo A."/>
        </authorList>
    </citation>
    <scope>NUCLEOTIDE SEQUENCE [LARGE SCALE GENOMIC DNA]</scope>
    <source>
        <strain evidence="3">CIP 111883</strain>
    </source>
</reference>
<evidence type="ECO:0000313" key="2">
    <source>
        <dbReference type="EMBL" id="CAG9620842.1"/>
    </source>
</evidence>
<keyword evidence="1" id="KW-0175">Coiled coil</keyword>
<keyword evidence="3" id="KW-1185">Reference proteome</keyword>
<dbReference type="RefSeq" id="WP_230500751.1">
    <property type="nucleotide sequence ID" value="NZ_CAKJTJ010000006.1"/>
</dbReference>
<accession>A0ABM8YLZ2</accession>
<evidence type="ECO:0000256" key="1">
    <source>
        <dbReference type="SAM" id="Coils"/>
    </source>
</evidence>
<gene>
    <name evidence="2" type="ORF">BACCIP111883_01613</name>
</gene>
<comment type="caution">
    <text evidence="2">The sequence shown here is derived from an EMBL/GenBank/DDBJ whole genome shotgun (WGS) entry which is preliminary data.</text>
</comment>
<evidence type="ECO:0008006" key="4">
    <source>
        <dbReference type="Google" id="ProtNLM"/>
    </source>
</evidence>
<feature type="coiled-coil region" evidence="1">
    <location>
        <begin position="23"/>
        <end position="50"/>
    </location>
</feature>
<evidence type="ECO:0000313" key="3">
    <source>
        <dbReference type="Proteomes" id="UP000789833"/>
    </source>
</evidence>
<proteinExistence type="predicted"/>
<sequence>MSEEKVTYSSNLPERISAVEASVTTLVGQIVDLKKQVEKLEKEKATAATVAFNKKL</sequence>
<dbReference type="Proteomes" id="UP000789833">
    <property type="component" value="Unassembled WGS sequence"/>
</dbReference>
<organism evidence="2 3">
    <name type="scientific">Sutcliffiella rhizosphaerae</name>
    <dbReference type="NCBI Taxonomy" id="2880967"/>
    <lineage>
        <taxon>Bacteria</taxon>
        <taxon>Bacillati</taxon>
        <taxon>Bacillota</taxon>
        <taxon>Bacilli</taxon>
        <taxon>Bacillales</taxon>
        <taxon>Bacillaceae</taxon>
        <taxon>Sutcliffiella</taxon>
    </lineage>
</organism>
<protein>
    <recommendedName>
        <fullName evidence="4">DUF1192 domain-containing protein</fullName>
    </recommendedName>
</protein>
<name>A0ABM8YLZ2_9BACI</name>
<dbReference type="EMBL" id="CAKJTJ010000006">
    <property type="protein sequence ID" value="CAG9620842.1"/>
    <property type="molecule type" value="Genomic_DNA"/>
</dbReference>